<dbReference type="AlphaFoldDB" id="A0A1B6JGI3"/>
<dbReference type="Gene3D" id="1.10.340.70">
    <property type="match status" value="1"/>
</dbReference>
<dbReference type="SUPFAM" id="SSF56672">
    <property type="entry name" value="DNA/RNA polymerases"/>
    <property type="match status" value="1"/>
</dbReference>
<feature type="domain" description="Integrase catalytic" evidence="10">
    <location>
        <begin position="419"/>
        <end position="578"/>
    </location>
</feature>
<evidence type="ECO:0000259" key="10">
    <source>
        <dbReference type="PROSITE" id="PS50994"/>
    </source>
</evidence>
<dbReference type="Pfam" id="PF17921">
    <property type="entry name" value="Integrase_H2C2"/>
    <property type="match status" value="1"/>
</dbReference>
<dbReference type="PROSITE" id="PS50994">
    <property type="entry name" value="INTEGRASE"/>
    <property type="match status" value="1"/>
</dbReference>
<dbReference type="Gene3D" id="3.30.70.270">
    <property type="match status" value="2"/>
</dbReference>
<dbReference type="Gene3D" id="3.30.420.10">
    <property type="entry name" value="Ribonuclease H-like superfamily/Ribonuclease H"/>
    <property type="match status" value="1"/>
</dbReference>
<evidence type="ECO:0000256" key="3">
    <source>
        <dbReference type="ARBA" id="ARBA00022695"/>
    </source>
</evidence>
<proteinExistence type="predicted"/>
<dbReference type="FunFam" id="3.30.70.270:FF:000115">
    <property type="entry name" value="Polyprotein of retroviral origin, putative"/>
    <property type="match status" value="1"/>
</dbReference>
<accession>A0A1B6JGI3</accession>
<dbReference type="Pfam" id="PF00665">
    <property type="entry name" value="rve"/>
    <property type="match status" value="1"/>
</dbReference>
<dbReference type="GO" id="GO:0004519">
    <property type="term" value="F:endonuclease activity"/>
    <property type="evidence" value="ECO:0007669"/>
    <property type="project" value="UniProtKB-KW"/>
</dbReference>
<keyword evidence="3" id="KW-0548">Nucleotidyltransferase</keyword>
<evidence type="ECO:0000256" key="5">
    <source>
        <dbReference type="ARBA" id="ARBA00022759"/>
    </source>
</evidence>
<dbReference type="GO" id="GO:0003964">
    <property type="term" value="F:RNA-directed DNA polymerase activity"/>
    <property type="evidence" value="ECO:0007669"/>
    <property type="project" value="UniProtKB-KW"/>
</dbReference>
<dbReference type="PROSITE" id="PS50878">
    <property type="entry name" value="RT_POL"/>
    <property type="match status" value="1"/>
</dbReference>
<organism evidence="11">
    <name type="scientific">Homalodisca liturata</name>
    <dbReference type="NCBI Taxonomy" id="320908"/>
    <lineage>
        <taxon>Eukaryota</taxon>
        <taxon>Metazoa</taxon>
        <taxon>Ecdysozoa</taxon>
        <taxon>Arthropoda</taxon>
        <taxon>Hexapoda</taxon>
        <taxon>Insecta</taxon>
        <taxon>Pterygota</taxon>
        <taxon>Neoptera</taxon>
        <taxon>Paraneoptera</taxon>
        <taxon>Hemiptera</taxon>
        <taxon>Auchenorrhyncha</taxon>
        <taxon>Membracoidea</taxon>
        <taxon>Cicadellidae</taxon>
        <taxon>Cicadellinae</taxon>
        <taxon>Proconiini</taxon>
        <taxon>Homalodisca</taxon>
    </lineage>
</organism>
<name>A0A1B6JGI3_9HEMI</name>
<dbReference type="FunFam" id="3.10.20.370:FF:000001">
    <property type="entry name" value="Retrovirus-related Pol polyprotein from transposon 17.6-like protein"/>
    <property type="match status" value="1"/>
</dbReference>
<feature type="domain" description="Reverse transcriptase" evidence="9">
    <location>
        <begin position="1"/>
        <end position="78"/>
    </location>
</feature>
<dbReference type="GO" id="GO:0003676">
    <property type="term" value="F:nucleic acid binding"/>
    <property type="evidence" value="ECO:0007669"/>
    <property type="project" value="InterPro"/>
</dbReference>
<feature type="non-terminal residue" evidence="11">
    <location>
        <position position="1"/>
    </location>
</feature>
<dbReference type="PANTHER" id="PTHR37984:SF5">
    <property type="entry name" value="PROTEIN NYNRIN-LIKE"/>
    <property type="match status" value="1"/>
</dbReference>
<dbReference type="Pfam" id="PF17917">
    <property type="entry name" value="RT_RNaseH"/>
    <property type="match status" value="1"/>
</dbReference>
<dbReference type="EMBL" id="GECU01009310">
    <property type="protein sequence ID" value="JAS98396.1"/>
    <property type="molecule type" value="Transcribed_RNA"/>
</dbReference>
<dbReference type="GO" id="GO:0042575">
    <property type="term" value="C:DNA polymerase complex"/>
    <property type="evidence" value="ECO:0007669"/>
    <property type="project" value="UniProtKB-ARBA"/>
</dbReference>
<evidence type="ECO:0000256" key="1">
    <source>
        <dbReference type="ARBA" id="ARBA00012493"/>
    </source>
</evidence>
<dbReference type="SUPFAM" id="SSF53098">
    <property type="entry name" value="Ribonuclease H-like"/>
    <property type="match status" value="1"/>
</dbReference>
<keyword evidence="2" id="KW-0808">Transferase</keyword>
<evidence type="ECO:0000313" key="11">
    <source>
        <dbReference type="EMBL" id="JAS98396.1"/>
    </source>
</evidence>
<dbReference type="CDD" id="cd09274">
    <property type="entry name" value="RNase_HI_RT_Ty3"/>
    <property type="match status" value="1"/>
</dbReference>
<keyword evidence="5" id="KW-0255">Endonuclease</keyword>
<protein>
    <recommendedName>
        <fullName evidence="1">RNA-directed DNA polymerase</fullName>
        <ecNumber evidence="1">2.7.7.49</ecNumber>
    </recommendedName>
</protein>
<evidence type="ECO:0000256" key="2">
    <source>
        <dbReference type="ARBA" id="ARBA00022679"/>
    </source>
</evidence>
<dbReference type="FunFam" id="3.30.420.10:FF:000032">
    <property type="entry name" value="Retrovirus-related Pol polyprotein from transposon 297-like Protein"/>
    <property type="match status" value="1"/>
</dbReference>
<evidence type="ECO:0000256" key="4">
    <source>
        <dbReference type="ARBA" id="ARBA00022722"/>
    </source>
</evidence>
<evidence type="ECO:0000259" key="9">
    <source>
        <dbReference type="PROSITE" id="PS50878"/>
    </source>
</evidence>
<dbReference type="InterPro" id="IPR036397">
    <property type="entry name" value="RNaseH_sf"/>
</dbReference>
<keyword evidence="6" id="KW-0378">Hydrolase</keyword>
<dbReference type="FunFam" id="3.30.70.270:FF:000003">
    <property type="entry name" value="Transposon Ty3-G Gag-Pol polyprotein"/>
    <property type="match status" value="1"/>
</dbReference>
<dbReference type="GO" id="GO:0015074">
    <property type="term" value="P:DNA integration"/>
    <property type="evidence" value="ECO:0007669"/>
    <property type="project" value="InterPro"/>
</dbReference>
<sequence>LSTAPATFQRLMDSVLMGLKGEKCLVYLDDIIIFSKDMPSHLAALKEVLEKLREANLSVQLSKCNFMAAEVNYLGHVITKRGVEPDPNKVSAVRDFPVPKTVKNVRSFLGLAGYYRRFIAGFATIGKPLFDLTKQGCEFIWTPECQKAFDELKHMLISAPVLVFPDFTKQFILSTDASTQALGAVLSQVVDGQEHPVAYCSRTLFPAEKNYSTTELELLSLVWSTKYFRCYLLGRPFKVITDHAALKWMLSLKDPSSRLMRWALRLAEFTYTVEHKPGKKHTNADGLSRAMCAAVRRDEFPVIDLATLRECQNNDPHCQELRKAKSFKMSPEKILYRVNGGKKSLVVPINLTSEVIRLNHDLPTAGHAGVAKTLERVKEKFWWKGMDKDVLDYVRTCRSCSQRTDYGKTKAPLGTIFNEPKAPFEVIAADIVGPLPTSASGNVYILSVMDHFTRYCEFVPLPDQTAESVARAVVQRVITKFGVPKSLITDQGANFTSDLICHLCKFLHIRKIQTTGFHPQSNGRLERVHSTIARMLSHFVNRHQTDWDEYIPYVTMAYNSQAHETTGFSPYEMVFGRKMEMPMEADLTITEASDLYNNHVEDLRSKLKETFELAAKRKSAARKRYERQYNKKTNKVEYHEGQMVLLHVPSIGRHRVKKLSKLWKGPYKILRVLSPLNVVLKIRKREVTVHVNRIKPCLRRAPVAPQPAADTTEVDEWVDEQNVVEKDELPVSQETPEPVPTSSKRVRRRPGYLLDYTS</sequence>
<feature type="region of interest" description="Disordered" evidence="8">
    <location>
        <begin position="722"/>
        <end position="758"/>
    </location>
</feature>
<dbReference type="InterPro" id="IPR043128">
    <property type="entry name" value="Rev_trsase/Diguanyl_cyclase"/>
</dbReference>
<dbReference type="InterPro" id="IPR001584">
    <property type="entry name" value="Integrase_cat-core"/>
</dbReference>
<dbReference type="FunFam" id="1.10.340.70:FF:000001">
    <property type="entry name" value="Retrovirus-related Pol polyprotein from transposon gypsy-like Protein"/>
    <property type="match status" value="1"/>
</dbReference>
<dbReference type="InterPro" id="IPR050951">
    <property type="entry name" value="Retrovirus_Pol_polyprotein"/>
</dbReference>
<evidence type="ECO:0000256" key="6">
    <source>
        <dbReference type="ARBA" id="ARBA00022801"/>
    </source>
</evidence>
<reference evidence="11" key="1">
    <citation type="submission" date="2015-11" db="EMBL/GenBank/DDBJ databases">
        <title>De novo transcriptome assembly of four potential Pierce s Disease insect vectors from Arizona vineyards.</title>
        <authorList>
            <person name="Tassone E.E."/>
        </authorList>
    </citation>
    <scope>NUCLEOTIDE SEQUENCE</scope>
</reference>
<gene>
    <name evidence="11" type="ORF">g.54584</name>
</gene>
<dbReference type="PANTHER" id="PTHR37984">
    <property type="entry name" value="PROTEIN CBG26694"/>
    <property type="match status" value="1"/>
</dbReference>
<dbReference type="InterPro" id="IPR041373">
    <property type="entry name" value="RT_RNaseH"/>
</dbReference>
<dbReference type="EC" id="2.7.7.49" evidence="1"/>
<keyword evidence="7" id="KW-0695">RNA-directed DNA polymerase</keyword>
<evidence type="ECO:0000256" key="7">
    <source>
        <dbReference type="ARBA" id="ARBA00022918"/>
    </source>
</evidence>
<dbReference type="InterPro" id="IPR043502">
    <property type="entry name" value="DNA/RNA_pol_sf"/>
</dbReference>
<dbReference type="CDD" id="cd01647">
    <property type="entry name" value="RT_LTR"/>
    <property type="match status" value="1"/>
</dbReference>
<keyword evidence="4" id="KW-0540">Nuclease</keyword>
<dbReference type="GO" id="GO:0016787">
    <property type="term" value="F:hydrolase activity"/>
    <property type="evidence" value="ECO:0007669"/>
    <property type="project" value="UniProtKB-KW"/>
</dbReference>
<dbReference type="Pfam" id="PF00078">
    <property type="entry name" value="RVT_1"/>
    <property type="match status" value="1"/>
</dbReference>
<dbReference type="InterPro" id="IPR012337">
    <property type="entry name" value="RNaseH-like_sf"/>
</dbReference>
<dbReference type="InterPro" id="IPR000477">
    <property type="entry name" value="RT_dom"/>
</dbReference>
<dbReference type="InterPro" id="IPR041588">
    <property type="entry name" value="Integrase_H2C2"/>
</dbReference>
<feature type="compositionally biased region" description="Polar residues" evidence="8">
    <location>
        <begin position="732"/>
        <end position="743"/>
    </location>
</feature>
<evidence type="ECO:0000256" key="8">
    <source>
        <dbReference type="SAM" id="MobiDB-lite"/>
    </source>
</evidence>